<dbReference type="EMBL" id="AMZQ01000007">
    <property type="protein sequence ID" value="EKU11443.1"/>
    <property type="molecule type" value="Genomic_DNA"/>
</dbReference>
<accession>M5IS04</accession>
<evidence type="ECO:0000313" key="2">
    <source>
        <dbReference type="EMBL" id="EKU11443.1"/>
    </source>
</evidence>
<reference evidence="2 3" key="1">
    <citation type="journal article" date="2013" name="Genome Announc.">
        <title>Genome Sequence of Campylobacter showae UNSWCD, Isolated from a Patient with Crohn's Disease.</title>
        <authorList>
            <person name="Tay A.P."/>
            <person name="Kaakoush N.O."/>
            <person name="Deshpande N.P."/>
            <person name="Chen Z."/>
            <person name="Mitchell H."/>
            <person name="Wilkins M.R."/>
        </authorList>
    </citation>
    <scope>NUCLEOTIDE SEQUENCE [LARGE SCALE GENOMIC DNA]</scope>
    <source>
        <strain evidence="2 3">CSUNSWCD</strain>
    </source>
</reference>
<keyword evidence="1" id="KW-0812">Transmembrane</keyword>
<keyword evidence="1" id="KW-0472">Membrane</keyword>
<keyword evidence="1" id="KW-1133">Transmembrane helix</keyword>
<protein>
    <submittedName>
        <fullName evidence="2">Uncharacterized protein</fullName>
    </submittedName>
</protein>
<evidence type="ECO:0000256" key="1">
    <source>
        <dbReference type="SAM" id="Phobius"/>
    </source>
</evidence>
<comment type="caution">
    <text evidence="2">The sequence shown here is derived from an EMBL/GenBank/DDBJ whole genome shotgun (WGS) entry which is preliminary data.</text>
</comment>
<gene>
    <name evidence="2" type="ORF">CSUNSWCD_2069</name>
</gene>
<sequence>MIKIMCIFVTFSLFNIIFYFGLLSNLTVKFEIVLHIYTYI</sequence>
<dbReference type="Proteomes" id="UP000011939">
    <property type="component" value="Unassembled WGS sequence"/>
</dbReference>
<proteinExistence type="predicted"/>
<name>M5IS04_9BACT</name>
<dbReference type="PATRIC" id="fig|1244083.3.peg.1311"/>
<evidence type="ECO:0000313" key="3">
    <source>
        <dbReference type="Proteomes" id="UP000011939"/>
    </source>
</evidence>
<organism evidence="2 3">
    <name type="scientific">Campylobacter showae CSUNSWCD</name>
    <dbReference type="NCBI Taxonomy" id="1244083"/>
    <lineage>
        <taxon>Bacteria</taxon>
        <taxon>Pseudomonadati</taxon>
        <taxon>Campylobacterota</taxon>
        <taxon>Epsilonproteobacteria</taxon>
        <taxon>Campylobacterales</taxon>
        <taxon>Campylobacteraceae</taxon>
        <taxon>Campylobacter</taxon>
    </lineage>
</organism>
<dbReference type="STRING" id="1244083.CSUNSWCD_2069"/>
<feature type="transmembrane region" description="Helical" evidence="1">
    <location>
        <begin position="7"/>
        <end position="28"/>
    </location>
</feature>
<dbReference type="AlphaFoldDB" id="M5IS04"/>